<evidence type="ECO:0000313" key="4">
    <source>
        <dbReference type="Proteomes" id="UP001387100"/>
    </source>
</evidence>
<accession>A0ABU8RP23</accession>
<dbReference type="RefSeq" id="WP_339576185.1">
    <property type="nucleotide sequence ID" value="NZ_JBBIAA010000034.1"/>
</dbReference>
<gene>
    <name evidence="3" type="ORF">WDZ17_16025</name>
</gene>
<sequence>MRWSSAPQTLPALAVTALVLSGCSFQGSVDDGAAASPSASPPSASASATPSVSAATTSPAPTDAATPSAGTSSGGSPDGSPDGGSDGSSDGGSDGGSDADEGSGSGSTTSPTAAPGPGASTGDGSDEPSDDDTATPAPGDGPTSGTGVQEIRFPAGQTSTTVRGQASSGQHQRYVFAASAGQEAAITITSAGDEVGFDLVAPDGTPLKTTMSNAPSGRWDLPADGDYAVGIASPDDGVAYTLTLSVR</sequence>
<comment type="caution">
    <text evidence="3">The sequence shown here is derived from an EMBL/GenBank/DDBJ whole genome shotgun (WGS) entry which is preliminary data.</text>
</comment>
<proteinExistence type="predicted"/>
<feature type="compositionally biased region" description="Gly residues" evidence="1">
    <location>
        <begin position="72"/>
        <end position="95"/>
    </location>
</feature>
<reference evidence="3 4" key="1">
    <citation type="journal article" date="2017" name="Int. J. Syst. Evol. Microbiol.">
        <title>Pseudokineococcus basanitobsidens sp. nov., isolated from volcanic rock.</title>
        <authorList>
            <person name="Lee D.W."/>
            <person name="Park M.Y."/>
            <person name="Kim J.J."/>
            <person name="Kim B.S."/>
        </authorList>
    </citation>
    <scope>NUCLEOTIDE SEQUENCE [LARGE SCALE GENOMIC DNA]</scope>
    <source>
        <strain evidence="3 4">DSM 103726</strain>
    </source>
</reference>
<keyword evidence="4" id="KW-1185">Reference proteome</keyword>
<evidence type="ECO:0000256" key="1">
    <source>
        <dbReference type="SAM" id="MobiDB-lite"/>
    </source>
</evidence>
<keyword evidence="2" id="KW-0732">Signal</keyword>
<organism evidence="3 4">
    <name type="scientific">Pseudokineococcus basanitobsidens</name>
    <dbReference type="NCBI Taxonomy" id="1926649"/>
    <lineage>
        <taxon>Bacteria</taxon>
        <taxon>Bacillati</taxon>
        <taxon>Actinomycetota</taxon>
        <taxon>Actinomycetes</taxon>
        <taxon>Kineosporiales</taxon>
        <taxon>Kineosporiaceae</taxon>
        <taxon>Pseudokineococcus</taxon>
    </lineage>
</organism>
<dbReference type="Gene3D" id="2.60.120.380">
    <property type="match status" value="1"/>
</dbReference>
<dbReference type="EMBL" id="JBBIAA010000034">
    <property type="protein sequence ID" value="MEJ5946805.1"/>
    <property type="molecule type" value="Genomic_DNA"/>
</dbReference>
<feature type="signal peptide" evidence="2">
    <location>
        <begin position="1"/>
        <end position="26"/>
    </location>
</feature>
<feature type="region of interest" description="Disordered" evidence="1">
    <location>
        <begin position="25"/>
        <end position="170"/>
    </location>
</feature>
<protein>
    <submittedName>
        <fullName evidence="3">Uncharacterized protein</fullName>
    </submittedName>
</protein>
<evidence type="ECO:0000256" key="2">
    <source>
        <dbReference type="SAM" id="SignalP"/>
    </source>
</evidence>
<feature type="compositionally biased region" description="Low complexity" evidence="1">
    <location>
        <begin position="27"/>
        <end position="71"/>
    </location>
</feature>
<dbReference type="PROSITE" id="PS51257">
    <property type="entry name" value="PROKAR_LIPOPROTEIN"/>
    <property type="match status" value="1"/>
</dbReference>
<feature type="compositionally biased region" description="Polar residues" evidence="1">
    <location>
        <begin position="156"/>
        <end position="170"/>
    </location>
</feature>
<name>A0ABU8RP23_9ACTN</name>
<evidence type="ECO:0000313" key="3">
    <source>
        <dbReference type="EMBL" id="MEJ5946805.1"/>
    </source>
</evidence>
<dbReference type="Proteomes" id="UP001387100">
    <property type="component" value="Unassembled WGS sequence"/>
</dbReference>
<feature type="chain" id="PRO_5047181660" evidence="2">
    <location>
        <begin position="27"/>
        <end position="247"/>
    </location>
</feature>
<feature type="compositionally biased region" description="Acidic residues" evidence="1">
    <location>
        <begin position="124"/>
        <end position="133"/>
    </location>
</feature>
<feature type="compositionally biased region" description="Low complexity" evidence="1">
    <location>
        <begin position="106"/>
        <end position="123"/>
    </location>
</feature>